<dbReference type="GO" id="GO:0008379">
    <property type="term" value="F:thioredoxin peroxidase activity"/>
    <property type="evidence" value="ECO:0007669"/>
    <property type="project" value="TreeGrafter"/>
</dbReference>
<keyword evidence="12" id="KW-0732">Signal</keyword>
<dbReference type="PROSITE" id="PS51352">
    <property type="entry name" value="THIOREDOXIN_2"/>
    <property type="match status" value="1"/>
</dbReference>
<evidence type="ECO:0000256" key="10">
    <source>
        <dbReference type="ARBA" id="ARBA00042639"/>
    </source>
</evidence>
<comment type="caution">
    <text evidence="14">The sequence shown here is derived from an EMBL/GenBank/DDBJ whole genome shotgun (WGS) entry which is preliminary data.</text>
</comment>
<evidence type="ECO:0000256" key="12">
    <source>
        <dbReference type="SAM" id="SignalP"/>
    </source>
</evidence>
<name>A0A919EIR3_9GAMM</name>
<dbReference type="AlphaFoldDB" id="A0A919EIR3"/>
<evidence type="ECO:0000313" key="14">
    <source>
        <dbReference type="EMBL" id="GHF88445.1"/>
    </source>
</evidence>
<comment type="function">
    <text evidence="1">Thiol-specific peroxidase that catalyzes the reduction of hydrogen peroxide and organic hydroperoxides to water and alcohols, respectively. Plays a role in cell protection against oxidative stress by detoxifying peroxides and as sensor of hydrogen peroxide-mediated signaling events.</text>
</comment>
<evidence type="ECO:0000256" key="4">
    <source>
        <dbReference type="ARBA" id="ARBA00022862"/>
    </source>
</evidence>
<dbReference type="Pfam" id="PF00578">
    <property type="entry name" value="AhpC-TSA"/>
    <property type="match status" value="1"/>
</dbReference>
<dbReference type="CDD" id="cd02970">
    <property type="entry name" value="PRX_like2"/>
    <property type="match status" value="1"/>
</dbReference>
<sequence length="208" mass="23063">MKKIISLTLLVLSFVTQAKDIAEHAEAVSPLLNGQMVPDTLITTSTGQQGKFSELIKGKKSIVFFYRGGWCPFCNTQLGQLKEIEPKLVAMGYQLVGISTDSVDMLKDSTKSMKLDYQLFSDFDSKLSQAFGLAFFTSAKTTERYLAGMNLQNPLQKNAAGEERLVLPAPAVYLVDETGRVQFNYVNPNFRVRLSSELLLAAAKVYQD</sequence>
<evidence type="ECO:0000313" key="15">
    <source>
        <dbReference type="Proteomes" id="UP000623842"/>
    </source>
</evidence>
<dbReference type="GO" id="GO:0005737">
    <property type="term" value="C:cytoplasm"/>
    <property type="evidence" value="ECO:0007669"/>
    <property type="project" value="TreeGrafter"/>
</dbReference>
<dbReference type="InterPro" id="IPR036249">
    <property type="entry name" value="Thioredoxin-like_sf"/>
</dbReference>
<dbReference type="Gene3D" id="3.40.30.10">
    <property type="entry name" value="Glutaredoxin"/>
    <property type="match status" value="1"/>
</dbReference>
<evidence type="ECO:0000256" key="7">
    <source>
        <dbReference type="ARBA" id="ARBA00023284"/>
    </source>
</evidence>
<dbReference type="GO" id="GO:0034599">
    <property type="term" value="P:cellular response to oxidative stress"/>
    <property type="evidence" value="ECO:0007669"/>
    <property type="project" value="TreeGrafter"/>
</dbReference>
<dbReference type="EMBL" id="BNCK01000003">
    <property type="protein sequence ID" value="GHF88445.1"/>
    <property type="molecule type" value="Genomic_DNA"/>
</dbReference>
<evidence type="ECO:0000256" key="6">
    <source>
        <dbReference type="ARBA" id="ARBA00023157"/>
    </source>
</evidence>
<evidence type="ECO:0000256" key="11">
    <source>
        <dbReference type="ARBA" id="ARBA00049091"/>
    </source>
</evidence>
<keyword evidence="5" id="KW-0560">Oxidoreductase</keyword>
<dbReference type="PANTHER" id="PTHR42801">
    <property type="entry name" value="THIOREDOXIN-DEPENDENT PEROXIDE REDUCTASE"/>
    <property type="match status" value="1"/>
</dbReference>
<keyword evidence="7" id="KW-0676">Redox-active center</keyword>
<organism evidence="14 15">
    <name type="scientific">Thalassotalea marina</name>
    <dbReference type="NCBI Taxonomy" id="1673741"/>
    <lineage>
        <taxon>Bacteria</taxon>
        <taxon>Pseudomonadati</taxon>
        <taxon>Pseudomonadota</taxon>
        <taxon>Gammaproteobacteria</taxon>
        <taxon>Alteromonadales</taxon>
        <taxon>Colwelliaceae</taxon>
        <taxon>Thalassotalea</taxon>
    </lineage>
</organism>
<evidence type="ECO:0000256" key="1">
    <source>
        <dbReference type="ARBA" id="ARBA00003330"/>
    </source>
</evidence>
<dbReference type="Proteomes" id="UP000623842">
    <property type="component" value="Unassembled WGS sequence"/>
</dbReference>
<dbReference type="PANTHER" id="PTHR42801:SF7">
    <property type="entry name" value="SLL1159 PROTEIN"/>
    <property type="match status" value="1"/>
</dbReference>
<keyword evidence="6" id="KW-1015">Disulfide bond</keyword>
<comment type="catalytic activity">
    <reaction evidence="11">
        <text>a hydroperoxide + [thioredoxin]-dithiol = an alcohol + [thioredoxin]-disulfide + H2O</text>
        <dbReference type="Rhea" id="RHEA:62620"/>
        <dbReference type="Rhea" id="RHEA-COMP:10698"/>
        <dbReference type="Rhea" id="RHEA-COMP:10700"/>
        <dbReference type="ChEBI" id="CHEBI:15377"/>
        <dbReference type="ChEBI" id="CHEBI:29950"/>
        <dbReference type="ChEBI" id="CHEBI:30879"/>
        <dbReference type="ChEBI" id="CHEBI:35924"/>
        <dbReference type="ChEBI" id="CHEBI:50058"/>
        <dbReference type="EC" id="1.11.1.24"/>
    </reaction>
</comment>
<evidence type="ECO:0000256" key="3">
    <source>
        <dbReference type="ARBA" id="ARBA00022559"/>
    </source>
</evidence>
<comment type="similarity">
    <text evidence="9">Belongs to the peroxiredoxin family. BCP/PrxQ subfamily.</text>
</comment>
<accession>A0A919EIR3</accession>
<dbReference type="EC" id="1.11.1.24" evidence="2"/>
<gene>
    <name evidence="14" type="ORF">GCM10017161_15210</name>
</gene>
<evidence type="ECO:0000259" key="13">
    <source>
        <dbReference type="PROSITE" id="PS51352"/>
    </source>
</evidence>
<dbReference type="RefSeq" id="WP_189768874.1">
    <property type="nucleotide sequence ID" value="NZ_BNCK01000003.1"/>
</dbReference>
<evidence type="ECO:0000256" key="5">
    <source>
        <dbReference type="ARBA" id="ARBA00023002"/>
    </source>
</evidence>
<feature type="signal peptide" evidence="12">
    <location>
        <begin position="1"/>
        <end position="18"/>
    </location>
</feature>
<dbReference type="InterPro" id="IPR050924">
    <property type="entry name" value="Peroxiredoxin_BCP/PrxQ"/>
</dbReference>
<dbReference type="InterPro" id="IPR000866">
    <property type="entry name" value="AhpC/TSA"/>
</dbReference>
<dbReference type="SUPFAM" id="SSF52833">
    <property type="entry name" value="Thioredoxin-like"/>
    <property type="match status" value="1"/>
</dbReference>
<evidence type="ECO:0000256" key="9">
    <source>
        <dbReference type="ARBA" id="ARBA00038489"/>
    </source>
</evidence>
<proteinExistence type="inferred from homology"/>
<reference evidence="14" key="2">
    <citation type="submission" date="2020-09" db="EMBL/GenBank/DDBJ databases">
        <authorList>
            <person name="Sun Q."/>
            <person name="Kim S."/>
        </authorList>
    </citation>
    <scope>NUCLEOTIDE SEQUENCE</scope>
    <source>
        <strain evidence="14">KCTC 42731</strain>
    </source>
</reference>
<keyword evidence="15" id="KW-1185">Reference proteome</keyword>
<reference evidence="14" key="1">
    <citation type="journal article" date="2014" name="Int. J. Syst. Evol. Microbiol.">
        <title>Complete genome sequence of Corynebacterium casei LMG S-19264T (=DSM 44701T), isolated from a smear-ripened cheese.</title>
        <authorList>
            <consortium name="US DOE Joint Genome Institute (JGI-PGF)"/>
            <person name="Walter F."/>
            <person name="Albersmeier A."/>
            <person name="Kalinowski J."/>
            <person name="Ruckert C."/>
        </authorList>
    </citation>
    <scope>NUCLEOTIDE SEQUENCE</scope>
    <source>
        <strain evidence="14">KCTC 42731</strain>
    </source>
</reference>
<evidence type="ECO:0000256" key="8">
    <source>
        <dbReference type="ARBA" id="ARBA00032824"/>
    </source>
</evidence>
<dbReference type="GO" id="GO:0045454">
    <property type="term" value="P:cell redox homeostasis"/>
    <property type="evidence" value="ECO:0007669"/>
    <property type="project" value="TreeGrafter"/>
</dbReference>
<feature type="domain" description="Thioredoxin" evidence="13">
    <location>
        <begin position="31"/>
        <end position="208"/>
    </location>
</feature>
<dbReference type="InterPro" id="IPR013766">
    <property type="entry name" value="Thioredoxin_domain"/>
</dbReference>
<keyword evidence="3" id="KW-0575">Peroxidase</keyword>
<feature type="chain" id="PRO_5037128014" description="thioredoxin-dependent peroxiredoxin" evidence="12">
    <location>
        <begin position="19"/>
        <end position="208"/>
    </location>
</feature>
<protein>
    <recommendedName>
        <fullName evidence="2">thioredoxin-dependent peroxiredoxin</fullName>
        <ecNumber evidence="2">1.11.1.24</ecNumber>
    </recommendedName>
    <alternativeName>
        <fullName evidence="8">Thioredoxin peroxidase</fullName>
    </alternativeName>
    <alternativeName>
        <fullName evidence="10">Thioredoxin-dependent peroxiredoxin Bcp</fullName>
    </alternativeName>
</protein>
<keyword evidence="4" id="KW-0049">Antioxidant</keyword>
<evidence type="ECO:0000256" key="2">
    <source>
        <dbReference type="ARBA" id="ARBA00013017"/>
    </source>
</evidence>